<dbReference type="Pfam" id="PF25023">
    <property type="entry name" value="TEN_YD-shell"/>
    <property type="match status" value="1"/>
</dbReference>
<dbReference type="Pfam" id="PF05593">
    <property type="entry name" value="RHS_repeat"/>
    <property type="match status" value="1"/>
</dbReference>
<dbReference type="PANTHER" id="PTHR32305:SF15">
    <property type="entry name" value="PROTEIN RHSA-RELATED"/>
    <property type="match status" value="1"/>
</dbReference>
<gene>
    <name evidence="4" type="ORF">MGU_11523</name>
</gene>
<comment type="caution">
    <text evidence="4">The sequence shown here is derived from an EMBL/GenBank/DDBJ whole genome shotgun (WGS) entry which is preliminary data.</text>
</comment>
<keyword evidence="1" id="KW-0677">Repeat</keyword>
<dbReference type="EMBL" id="AZNH01000205">
    <property type="protein sequence ID" value="KID81095.1"/>
    <property type="molecule type" value="Genomic_DNA"/>
</dbReference>
<reference evidence="4 5" key="1">
    <citation type="journal article" date="2014" name="Proc. Natl. Acad. Sci. U.S.A.">
        <title>Trajectory and genomic determinants of fungal-pathogen speciation and host adaptation.</title>
        <authorList>
            <person name="Hu X."/>
            <person name="Xiao G."/>
            <person name="Zheng P."/>
            <person name="Shang Y."/>
            <person name="Su Y."/>
            <person name="Zhang X."/>
            <person name="Liu X."/>
            <person name="Zhan S."/>
            <person name="St Leger R.J."/>
            <person name="Wang C."/>
        </authorList>
    </citation>
    <scope>NUCLEOTIDE SEQUENCE [LARGE SCALE GENOMIC DNA]</scope>
    <source>
        <strain evidence="4 5">ARSEF 977</strain>
    </source>
</reference>
<name>A0A0B4G3G8_METGA</name>
<feature type="compositionally biased region" description="Low complexity" evidence="2">
    <location>
        <begin position="1535"/>
        <end position="1551"/>
    </location>
</feature>
<evidence type="ECO:0000259" key="3">
    <source>
        <dbReference type="Pfam" id="PF25023"/>
    </source>
</evidence>
<dbReference type="PANTHER" id="PTHR32305">
    <property type="match status" value="1"/>
</dbReference>
<dbReference type="InterPro" id="IPR056823">
    <property type="entry name" value="TEN-like_YD-shell"/>
</dbReference>
<dbReference type="HOGENOM" id="CLU_002146_1_0_1"/>
<dbReference type="OrthoDB" id="442731at2759"/>
<dbReference type="InterPro" id="IPR050708">
    <property type="entry name" value="T6SS_VgrG/RHS"/>
</dbReference>
<protein>
    <submittedName>
        <fullName evidence="4">YD repeat-containing protein</fullName>
    </submittedName>
</protein>
<evidence type="ECO:0000313" key="4">
    <source>
        <dbReference type="EMBL" id="KID81095.1"/>
    </source>
</evidence>
<dbReference type="InterPro" id="IPR006530">
    <property type="entry name" value="YD"/>
</dbReference>
<dbReference type="NCBIfam" id="TIGR03696">
    <property type="entry name" value="Rhs_assc_core"/>
    <property type="match status" value="1"/>
</dbReference>
<dbReference type="Proteomes" id="UP000031192">
    <property type="component" value="Unassembled WGS sequence"/>
</dbReference>
<sequence>MSANSNIYSQGFNFSSFIQKGVDPRTGQYTCTIDLYEAPSHVRNCPLFKLTLTFNPLNKQDIGLGQGWSFNLPCYEHRQSKPTVALSTGESYRITETSSNIFVNDQKLKSSQIMKGETGFYQVTYKSGQVEILSNANNSYNKAVLVELYSHVGRSLSFKWVRSGEQPRLEKILQGTDVLLEIKYEASQTVITRAPTTSEACVFTLIQKNNQLTELRLPLAGSPAWNFVYEKFGQVGYLQHITSPSGLVEEVQYKEQGHRLPTGAPFQSIPYAISHTARPGVGQPPIVTKYSYSDHNFLGYNGNHNWKDGEDNLFLSPYDYQYTSTVAIVGGTTTKHTYNKFHLLVASEQQKGIKKVIETTTYHALPNKGFEDQPAQYQLPKTVEKVYEDATDKTSRKETSHHVFDEWGNPTLDIQPNGIKTDRTYYPPAGEKGSGSVVNCPADPHGFQRYIKTETITPAASSHSAPTRSESYTYAQVPTATGAKAAYFVAVQKRQTLEASRVLTASDCTYVSQPTTKDHGRLQQEVTSLLGDFPTTKNWTYAYPDNNQLMQTVTTKSFDNSTVKEETGYSMWSGLTLSNKDEGGITEHLSYDTIGRFGKVITSQGTPYETVLQHSYTILGGSNGSQKTVTDAKGVQTRYTADGLNRVCRVERHDVDRTTFRVIQENSYNAQGQQIVTKDIDWLRSEGGKEPTKQESCKTMTFDDWGNVGKVTESTGLVILSAVDPITLKKTEGIESEGTVKSQLNDFGDPTEIALHKSDNPSTLYSKVTYTYDGLGRLVTQRDHLGRTTTYLYDSFDRISQITWPSDRVVKTEYASHTTAAMPTSIKLGISVIGEQSFDGLGRLIKKKVGARTTHQSYEGILPEPSEITSSKGDKFNLDYAPALNYATIALNSSNNTDNYQYDAKTGAISQSKGPYSTHDLHYLPTGPLSQETIKITGGQTFSSSYTYSMAGKLQEYTDVHGKKQQISYDAFGRPQKFVQGNVTVFLVYDKANRVSEETVEDEEKHTKLISTLTYDDFGREIKRSVKKGDNSLVYNLTLTYNNLGLITNRLQEKGQDKLRDETFEYDAHNRLIKYGCQGSKPPLDNRGKLLKKQDFTFDRYDNISQCVTEFQDGTKNTAVHSFSTQEPTQLTQITNTHPDLSPKVEIKYDANGCLTQDDQGRKLEYDSMNRLTVVRDAHNKLLAQYLYDATGKLVCQQVPDQPDTFLFYRGDSLIAVQKGDRKTSYLSNGTECWGETNSVGSGEWTATETNLWALDSQNSVLATIDTQQFDKTHHQQYTPYCSSDIDRTSSSLGFNGQWKDPVTGWYHLGNGYRVYNPVLMRFHTPDPWSPFTSGEINPYAYCLGDPINRVDPSGHFSLFGIKFGWKDLIMAVVGIAVSVAVGVLTGGASLAIQIGVGLAVGVATDVVSGIIGDAIEGNPITWKSVGMDVLGGLVGGIAGTAGGQALKSGFKALKAAPMAAAKALGRAGSYSITRPMEGALRKIVRTSITSGIASGLRGAARGFIPSQVVARGVAYAITKSQESGESQSQKDPHASLSSAGAGGAPNNPLGRHGPAQVGSQRFYLERESSKARDLVRPVMKDGDVVLAGGIMPTRDSMPMSSYGSEAGLGQSAVAHMLNRDVRFFFVAPLIVEKSEE</sequence>
<feature type="region of interest" description="Disordered" evidence="2">
    <location>
        <begin position="1521"/>
        <end position="1556"/>
    </location>
</feature>
<feature type="domain" description="Teneurin-like YD-shell" evidence="3">
    <location>
        <begin position="1006"/>
        <end position="1329"/>
    </location>
</feature>
<keyword evidence="5" id="KW-1185">Reference proteome</keyword>
<dbReference type="Gene3D" id="2.180.10.10">
    <property type="entry name" value="RHS repeat-associated core"/>
    <property type="match status" value="1"/>
</dbReference>
<dbReference type="NCBIfam" id="TIGR01643">
    <property type="entry name" value="YD_repeat_2x"/>
    <property type="match status" value="1"/>
</dbReference>
<dbReference type="InterPro" id="IPR031325">
    <property type="entry name" value="RHS_repeat"/>
</dbReference>
<evidence type="ECO:0000256" key="1">
    <source>
        <dbReference type="ARBA" id="ARBA00022737"/>
    </source>
</evidence>
<evidence type="ECO:0000313" key="5">
    <source>
        <dbReference type="Proteomes" id="UP000031192"/>
    </source>
</evidence>
<accession>A0A0B4G3G8</accession>
<proteinExistence type="predicted"/>
<dbReference type="InterPro" id="IPR022385">
    <property type="entry name" value="Rhs_assc_core"/>
</dbReference>
<organism evidence="4 5">
    <name type="scientific">Metarhizium guizhouense (strain ARSEF 977)</name>
    <dbReference type="NCBI Taxonomy" id="1276136"/>
    <lineage>
        <taxon>Eukaryota</taxon>
        <taxon>Fungi</taxon>
        <taxon>Dikarya</taxon>
        <taxon>Ascomycota</taxon>
        <taxon>Pezizomycotina</taxon>
        <taxon>Sordariomycetes</taxon>
        <taxon>Hypocreomycetidae</taxon>
        <taxon>Hypocreales</taxon>
        <taxon>Clavicipitaceae</taxon>
        <taxon>Metarhizium</taxon>
    </lineage>
</organism>
<evidence type="ECO:0000256" key="2">
    <source>
        <dbReference type="SAM" id="MobiDB-lite"/>
    </source>
</evidence>